<keyword evidence="2" id="KW-1185">Reference proteome</keyword>
<comment type="caution">
    <text evidence="1">The sequence shown here is derived from an EMBL/GenBank/DDBJ whole genome shotgun (WGS) entry which is preliminary data.</text>
</comment>
<reference evidence="1" key="1">
    <citation type="submission" date="2023-04" db="EMBL/GenBank/DDBJ databases">
        <title>Draft Genome sequencing of Naganishia species isolated from polar environments using Oxford Nanopore Technology.</title>
        <authorList>
            <person name="Leo P."/>
            <person name="Venkateswaran K."/>
        </authorList>
    </citation>
    <scope>NUCLEOTIDE SEQUENCE</scope>
    <source>
        <strain evidence="1">DBVPG 5303</strain>
    </source>
</reference>
<protein>
    <submittedName>
        <fullName evidence="1">Uncharacterized protein</fullName>
    </submittedName>
</protein>
<sequence length="72" mass="8219">MVIYVKQEKMETLADGTKKAIAIRQITERASSRIGRMAFELALKRAEERSANPGGSFWKVRDRTHVVPLWST</sequence>
<name>A0ACC2XTX3_9TREE</name>
<organism evidence="1 2">
    <name type="scientific">Naganishia onofrii</name>
    <dbReference type="NCBI Taxonomy" id="1851511"/>
    <lineage>
        <taxon>Eukaryota</taxon>
        <taxon>Fungi</taxon>
        <taxon>Dikarya</taxon>
        <taxon>Basidiomycota</taxon>
        <taxon>Agaricomycotina</taxon>
        <taxon>Tremellomycetes</taxon>
        <taxon>Filobasidiales</taxon>
        <taxon>Filobasidiaceae</taxon>
        <taxon>Naganishia</taxon>
    </lineage>
</organism>
<dbReference type="Proteomes" id="UP001234202">
    <property type="component" value="Unassembled WGS sequence"/>
</dbReference>
<accession>A0ACC2XTX3</accession>
<gene>
    <name evidence="1" type="ORF">QFC24_001874</name>
</gene>
<dbReference type="EMBL" id="JASBWV010000004">
    <property type="protein sequence ID" value="KAJ9126841.1"/>
    <property type="molecule type" value="Genomic_DNA"/>
</dbReference>
<evidence type="ECO:0000313" key="1">
    <source>
        <dbReference type="EMBL" id="KAJ9126841.1"/>
    </source>
</evidence>
<proteinExistence type="predicted"/>
<evidence type="ECO:0000313" key="2">
    <source>
        <dbReference type="Proteomes" id="UP001234202"/>
    </source>
</evidence>